<evidence type="ECO:0008006" key="3">
    <source>
        <dbReference type="Google" id="ProtNLM"/>
    </source>
</evidence>
<name>A0A1H6EUQ5_9ACTN</name>
<evidence type="ECO:0000313" key="1">
    <source>
        <dbReference type="EMBL" id="SEH01630.1"/>
    </source>
</evidence>
<protein>
    <recommendedName>
        <fullName evidence="3">Bacteriocin-protection, YdeI or OmpD-Associated</fullName>
    </recommendedName>
</protein>
<organism evidence="1 2">
    <name type="scientific">Nonomuraea solani</name>
    <dbReference type="NCBI Taxonomy" id="1144553"/>
    <lineage>
        <taxon>Bacteria</taxon>
        <taxon>Bacillati</taxon>
        <taxon>Actinomycetota</taxon>
        <taxon>Actinomycetes</taxon>
        <taxon>Streptosporangiales</taxon>
        <taxon>Streptosporangiaceae</taxon>
        <taxon>Nonomuraea</taxon>
    </lineage>
</organism>
<sequence length="148" mass="15770">MRFRTTVELGGKTATGIAVPDEVVEELGSGKRPAVTVTINSHTYRSTVATMGGRFMLPLSAENRQGAGVAAGDEAEVEVTLDTAPREISVPDDLAAALADAPEAKAFFESLSYSRQRRWVLQIEAAKKPETRQRRVADTVAKLAAGVA</sequence>
<evidence type="ECO:0000313" key="2">
    <source>
        <dbReference type="Proteomes" id="UP000236732"/>
    </source>
</evidence>
<accession>A0A1H6EUQ5</accession>
<dbReference type="OrthoDB" id="2604865at2"/>
<dbReference type="SUPFAM" id="SSF141694">
    <property type="entry name" value="AF2212/PG0164-like"/>
    <property type="match status" value="1"/>
</dbReference>
<dbReference type="InterPro" id="IPR015018">
    <property type="entry name" value="DUF1905"/>
</dbReference>
<gene>
    <name evidence="1" type="ORF">SAMN05444920_12178</name>
</gene>
<reference evidence="1 2" key="1">
    <citation type="submission" date="2016-10" db="EMBL/GenBank/DDBJ databases">
        <authorList>
            <person name="de Groot N.N."/>
        </authorList>
    </citation>
    <scope>NUCLEOTIDE SEQUENCE [LARGE SCALE GENOMIC DNA]</scope>
    <source>
        <strain evidence="1 2">CGMCC 4.7037</strain>
    </source>
</reference>
<dbReference type="Pfam" id="PF13376">
    <property type="entry name" value="OmdA"/>
    <property type="match status" value="1"/>
</dbReference>
<keyword evidence="2" id="KW-1185">Reference proteome</keyword>
<dbReference type="InterPro" id="IPR037079">
    <property type="entry name" value="AF2212/PG0164-like_sf"/>
</dbReference>
<dbReference type="Pfam" id="PF08922">
    <property type="entry name" value="DUF1905"/>
    <property type="match status" value="1"/>
</dbReference>
<proteinExistence type="predicted"/>
<dbReference type="Proteomes" id="UP000236732">
    <property type="component" value="Unassembled WGS sequence"/>
</dbReference>
<dbReference type="AlphaFoldDB" id="A0A1H6EUQ5"/>
<dbReference type="EMBL" id="FNVT01000021">
    <property type="protein sequence ID" value="SEH01630.1"/>
    <property type="molecule type" value="Genomic_DNA"/>
</dbReference>
<dbReference type="Gene3D" id="2.40.30.100">
    <property type="entry name" value="AF2212/PG0164-like"/>
    <property type="match status" value="1"/>
</dbReference>
<dbReference type="RefSeq" id="WP_103962712.1">
    <property type="nucleotide sequence ID" value="NZ_FNVT01000021.1"/>
</dbReference>